<evidence type="ECO:0000256" key="11">
    <source>
        <dbReference type="ARBA" id="ARBA00023141"/>
    </source>
</evidence>
<feature type="domain" description="Prephenate dehydratase" evidence="21">
    <location>
        <begin position="111"/>
        <end position="288"/>
    </location>
</feature>
<evidence type="ECO:0000256" key="14">
    <source>
        <dbReference type="ARBA" id="ARBA00023239"/>
    </source>
</evidence>
<dbReference type="InterPro" id="IPR002701">
    <property type="entry name" value="CM_II_prokaryot"/>
</dbReference>
<keyword evidence="14 23" id="KW-0456">Lyase</keyword>
<evidence type="ECO:0000256" key="8">
    <source>
        <dbReference type="ARBA" id="ARBA00021872"/>
    </source>
</evidence>
<dbReference type="PANTHER" id="PTHR21022:SF19">
    <property type="entry name" value="PREPHENATE DEHYDRATASE-RELATED"/>
    <property type="match status" value="1"/>
</dbReference>
<dbReference type="CDD" id="cd13631">
    <property type="entry name" value="PBP2_Ct-PDT_like"/>
    <property type="match status" value="1"/>
</dbReference>
<dbReference type="UniPathway" id="UPA00120">
    <property type="reaction ID" value="UER00203"/>
</dbReference>
<evidence type="ECO:0000256" key="15">
    <source>
        <dbReference type="ARBA" id="ARBA00023268"/>
    </source>
</evidence>
<evidence type="ECO:0000256" key="1">
    <source>
        <dbReference type="ARBA" id="ARBA00000824"/>
    </source>
</evidence>
<feature type="domain" description="ACT" evidence="22">
    <location>
        <begin position="300"/>
        <end position="376"/>
    </location>
</feature>
<evidence type="ECO:0000256" key="17">
    <source>
        <dbReference type="ARBA" id="ARBA00031520"/>
    </source>
</evidence>
<evidence type="ECO:0000256" key="12">
    <source>
        <dbReference type="ARBA" id="ARBA00023222"/>
    </source>
</evidence>
<reference evidence="23 24" key="1">
    <citation type="submission" date="2019-11" db="EMBL/GenBank/DDBJ databases">
        <title>Draft genome sequence of Blautia luti DSM 14534T, isolated from human stool.</title>
        <authorList>
            <person name="Ortiz R."/>
            <person name="Melis-Arcos F."/>
            <person name="Covarrubias P."/>
            <person name="Cardenas J.P."/>
            <person name="Perez-Donoso J."/>
            <person name="Almonacid D."/>
        </authorList>
    </citation>
    <scope>NUCLEOTIDE SEQUENCE [LARGE SCALE GENOMIC DNA]</scope>
    <source>
        <strain evidence="23 24">DSM 14534</strain>
    </source>
</reference>
<accession>A0A844GHU2</accession>
<keyword evidence="10" id="KW-0028">Amino-acid biosynthesis</keyword>
<organism evidence="23 24">
    <name type="scientific">Blautia luti DSM 14534 = JCM 17040</name>
    <dbReference type="NCBI Taxonomy" id="649762"/>
    <lineage>
        <taxon>Bacteria</taxon>
        <taxon>Bacillati</taxon>
        <taxon>Bacillota</taxon>
        <taxon>Clostridia</taxon>
        <taxon>Lachnospirales</taxon>
        <taxon>Lachnospiraceae</taxon>
        <taxon>Blautia</taxon>
    </lineage>
</organism>
<dbReference type="Gene3D" id="3.40.190.10">
    <property type="entry name" value="Periplasmic binding protein-like II"/>
    <property type="match status" value="2"/>
</dbReference>
<dbReference type="Pfam" id="PF00800">
    <property type="entry name" value="PDT"/>
    <property type="match status" value="1"/>
</dbReference>
<gene>
    <name evidence="23" type="primary">pheA</name>
    <name evidence="23" type="ORF">GKZ57_03090</name>
</gene>
<proteinExistence type="predicted"/>
<dbReference type="InterPro" id="IPR018528">
    <property type="entry name" value="Preph_deHydtase_CS"/>
</dbReference>
<dbReference type="GO" id="GO:0004664">
    <property type="term" value="F:prephenate dehydratase activity"/>
    <property type="evidence" value="ECO:0007669"/>
    <property type="project" value="UniProtKB-EC"/>
</dbReference>
<comment type="function">
    <text evidence="2">Catalyzes the Claisen rearrangement of chorismate to prephenate and the decarboxylation/dehydration of prephenate to phenylpyruvate.</text>
</comment>
<dbReference type="UniPathway" id="UPA00121">
    <property type="reaction ID" value="UER00345"/>
</dbReference>
<keyword evidence="9" id="KW-0963">Cytoplasm</keyword>
<dbReference type="PROSITE" id="PS51171">
    <property type="entry name" value="PREPHENATE_DEHYDR_3"/>
    <property type="match status" value="1"/>
</dbReference>
<dbReference type="Gene3D" id="1.20.59.10">
    <property type="entry name" value="Chorismate mutase"/>
    <property type="match status" value="1"/>
</dbReference>
<dbReference type="PROSITE" id="PS00858">
    <property type="entry name" value="PREPHENATE_DEHYDR_2"/>
    <property type="match status" value="1"/>
</dbReference>
<evidence type="ECO:0000256" key="16">
    <source>
        <dbReference type="ARBA" id="ARBA00031175"/>
    </source>
</evidence>
<dbReference type="SMART" id="SM00830">
    <property type="entry name" value="CM_2"/>
    <property type="match status" value="1"/>
</dbReference>
<dbReference type="InterPro" id="IPR036979">
    <property type="entry name" value="CM_dom_sf"/>
</dbReference>
<dbReference type="EMBL" id="WMBC01000002">
    <property type="protein sequence ID" value="MTD60271.1"/>
    <property type="molecule type" value="Genomic_DNA"/>
</dbReference>
<evidence type="ECO:0000256" key="6">
    <source>
        <dbReference type="ARBA" id="ARBA00013147"/>
    </source>
</evidence>
<dbReference type="GO" id="GO:0005737">
    <property type="term" value="C:cytoplasm"/>
    <property type="evidence" value="ECO:0007669"/>
    <property type="project" value="UniProtKB-SubCell"/>
</dbReference>
<evidence type="ECO:0000313" key="23">
    <source>
        <dbReference type="EMBL" id="MTD60271.1"/>
    </source>
</evidence>
<dbReference type="PROSITE" id="PS51671">
    <property type="entry name" value="ACT"/>
    <property type="match status" value="1"/>
</dbReference>
<dbReference type="InterPro" id="IPR008242">
    <property type="entry name" value="Chor_mutase/pphenate_deHydtase"/>
</dbReference>
<sequence length="376" mass="42947">MIDLQECRDEIDVIDSEIIRLFEKRMKVCEDVAEYKIRTGKKVLDPERERKKLEVLREKAHGEFNRLGAQELFQQIMAISRKRQYQLLNEHGVEDDEKLEMVDHLPLENVTVVFQGVEGAYSYAAMREYFSDEIRSFHVKTWRDAMEEVAEGRADYAVLPIENSTAGIVAGIYDLLAEYDLSIVGEQIIRPEHVLLGMPDASLEDITCVCSHPQALAQCGKYLEAHPGWKTREMENTAGSAKQVKEDGDKTQAAIASRQAGELYGLRILAENICYNGQNATRFIIVSKKPIYVKDAHKISIFFELPHESGTLYNMLSHIIYNGLNMTKIESRPIAGRTWEYRFFVDFEGNLKDSAVKNALRGIEAEANRMRILGNY</sequence>
<dbReference type="AlphaFoldDB" id="A0A844GHU2"/>
<evidence type="ECO:0000256" key="10">
    <source>
        <dbReference type="ARBA" id="ARBA00022605"/>
    </source>
</evidence>
<evidence type="ECO:0000259" key="22">
    <source>
        <dbReference type="PROSITE" id="PS51671"/>
    </source>
</evidence>
<evidence type="ECO:0000256" key="13">
    <source>
        <dbReference type="ARBA" id="ARBA00023235"/>
    </source>
</evidence>
<evidence type="ECO:0000256" key="19">
    <source>
        <dbReference type="PIRSR" id="PIRSR001500-2"/>
    </source>
</evidence>
<dbReference type="PROSITE" id="PS51168">
    <property type="entry name" value="CHORISMATE_MUT_2"/>
    <property type="match status" value="1"/>
</dbReference>
<evidence type="ECO:0000256" key="5">
    <source>
        <dbReference type="ARBA" id="ARBA00004817"/>
    </source>
</evidence>
<evidence type="ECO:0000259" key="21">
    <source>
        <dbReference type="PROSITE" id="PS51171"/>
    </source>
</evidence>
<evidence type="ECO:0000256" key="18">
    <source>
        <dbReference type="ARBA" id="ARBA00047848"/>
    </source>
</evidence>
<dbReference type="InterPro" id="IPR002912">
    <property type="entry name" value="ACT_dom"/>
</dbReference>
<comment type="catalytic activity">
    <reaction evidence="18">
        <text>prephenate + H(+) = 3-phenylpyruvate + CO2 + H2O</text>
        <dbReference type="Rhea" id="RHEA:21648"/>
        <dbReference type="ChEBI" id="CHEBI:15377"/>
        <dbReference type="ChEBI" id="CHEBI:15378"/>
        <dbReference type="ChEBI" id="CHEBI:16526"/>
        <dbReference type="ChEBI" id="CHEBI:18005"/>
        <dbReference type="ChEBI" id="CHEBI:29934"/>
        <dbReference type="EC" id="4.2.1.51"/>
    </reaction>
</comment>
<keyword evidence="15" id="KW-0511">Multifunctional enzyme</keyword>
<name>A0A844GHU2_9FIRM</name>
<dbReference type="GO" id="GO:0046417">
    <property type="term" value="P:chorismate metabolic process"/>
    <property type="evidence" value="ECO:0007669"/>
    <property type="project" value="InterPro"/>
</dbReference>
<dbReference type="RefSeq" id="WP_154779689.1">
    <property type="nucleotide sequence ID" value="NZ_WMBC01000002.1"/>
</dbReference>
<comment type="subcellular location">
    <subcellularLocation>
        <location evidence="3">Cytoplasm</location>
    </subcellularLocation>
</comment>
<evidence type="ECO:0000256" key="4">
    <source>
        <dbReference type="ARBA" id="ARBA00004741"/>
    </source>
</evidence>
<dbReference type="NCBIfam" id="NF008865">
    <property type="entry name" value="PRK11898.1"/>
    <property type="match status" value="1"/>
</dbReference>
<dbReference type="Pfam" id="PF01817">
    <property type="entry name" value="CM_2"/>
    <property type="match status" value="1"/>
</dbReference>
<comment type="catalytic activity">
    <reaction evidence="1">
        <text>chorismate = prephenate</text>
        <dbReference type="Rhea" id="RHEA:13897"/>
        <dbReference type="ChEBI" id="CHEBI:29748"/>
        <dbReference type="ChEBI" id="CHEBI:29934"/>
        <dbReference type="EC" id="5.4.99.5"/>
    </reaction>
</comment>
<dbReference type="SUPFAM" id="SSF53850">
    <property type="entry name" value="Periplasmic binding protein-like II"/>
    <property type="match status" value="1"/>
</dbReference>
<dbReference type="Proteomes" id="UP000437824">
    <property type="component" value="Unassembled WGS sequence"/>
</dbReference>
<keyword evidence="11" id="KW-0057">Aromatic amino acid biosynthesis</keyword>
<evidence type="ECO:0000256" key="7">
    <source>
        <dbReference type="ARBA" id="ARBA00014401"/>
    </source>
</evidence>
<dbReference type="CDD" id="cd04905">
    <property type="entry name" value="ACT_CM-PDT"/>
    <property type="match status" value="1"/>
</dbReference>
<evidence type="ECO:0000256" key="3">
    <source>
        <dbReference type="ARBA" id="ARBA00004496"/>
    </source>
</evidence>
<dbReference type="InterPro" id="IPR036263">
    <property type="entry name" value="Chorismate_II_sf"/>
</dbReference>
<dbReference type="FunFam" id="3.40.190.10:FF:000034">
    <property type="entry name" value="Chorismate mutase/prephenate dehydratase"/>
    <property type="match status" value="1"/>
</dbReference>
<comment type="caution">
    <text evidence="23">The sequence shown here is derived from an EMBL/GenBank/DDBJ whole genome shotgun (WGS) entry which is preliminary data.</text>
</comment>
<keyword evidence="13" id="KW-0413">Isomerase</keyword>
<dbReference type="SUPFAM" id="SSF55021">
    <property type="entry name" value="ACT-like"/>
    <property type="match status" value="1"/>
</dbReference>
<dbReference type="InterPro" id="IPR045865">
    <property type="entry name" value="ACT-like_dom_sf"/>
</dbReference>
<evidence type="ECO:0000313" key="24">
    <source>
        <dbReference type="Proteomes" id="UP000437824"/>
    </source>
</evidence>
<comment type="pathway">
    <text evidence="4">Amino-acid biosynthesis; L-phenylalanine biosynthesis; phenylpyruvate from prephenate: step 1/1.</text>
</comment>
<dbReference type="PANTHER" id="PTHR21022">
    <property type="entry name" value="PREPHENATE DEHYDRATASE P PROTEIN"/>
    <property type="match status" value="1"/>
</dbReference>
<dbReference type="InterPro" id="IPR001086">
    <property type="entry name" value="Preph_deHydtase"/>
</dbReference>
<dbReference type="GO" id="GO:0009094">
    <property type="term" value="P:L-phenylalanine biosynthetic process"/>
    <property type="evidence" value="ECO:0007669"/>
    <property type="project" value="UniProtKB-UniPathway"/>
</dbReference>
<feature type="site" description="Essential for prephenate dehydratase activity" evidence="19">
    <location>
        <position position="281"/>
    </location>
</feature>
<keyword evidence="12" id="KW-0584">Phenylalanine biosynthesis</keyword>
<evidence type="ECO:0000256" key="2">
    <source>
        <dbReference type="ARBA" id="ARBA00002364"/>
    </source>
</evidence>
<dbReference type="GO" id="GO:0004106">
    <property type="term" value="F:chorismate mutase activity"/>
    <property type="evidence" value="ECO:0007669"/>
    <property type="project" value="UniProtKB-EC"/>
</dbReference>
<evidence type="ECO:0000256" key="9">
    <source>
        <dbReference type="ARBA" id="ARBA00022490"/>
    </source>
</evidence>
<evidence type="ECO:0000259" key="20">
    <source>
        <dbReference type="PROSITE" id="PS51168"/>
    </source>
</evidence>
<protein>
    <recommendedName>
        <fullName evidence="7">Bifunctional chorismate mutase/prephenate dehydratase</fullName>
        <ecNumber evidence="6">4.2.1.51</ecNumber>
    </recommendedName>
    <alternativeName>
        <fullName evidence="17">Chorismate mutase-prephenate dehydratase</fullName>
    </alternativeName>
    <alternativeName>
        <fullName evidence="8">Prephenate dehydratase</fullName>
    </alternativeName>
    <alternativeName>
        <fullName evidence="16">p-protein</fullName>
    </alternativeName>
</protein>
<dbReference type="PIRSF" id="PIRSF001500">
    <property type="entry name" value="Chor_mut_pdt_Ppr"/>
    <property type="match status" value="1"/>
</dbReference>
<feature type="domain" description="Chorismate mutase" evidence="20">
    <location>
        <begin position="1"/>
        <end position="88"/>
    </location>
</feature>
<dbReference type="Gene3D" id="3.30.70.260">
    <property type="match status" value="1"/>
</dbReference>
<dbReference type="EC" id="4.2.1.51" evidence="6"/>
<dbReference type="SUPFAM" id="SSF48600">
    <property type="entry name" value="Chorismate mutase II"/>
    <property type="match status" value="1"/>
</dbReference>
<comment type="pathway">
    <text evidence="5">Metabolic intermediate biosynthesis; prephenate biosynthesis; prephenate from chorismate: step 1/1.</text>
</comment>